<dbReference type="SMART" id="SM00028">
    <property type="entry name" value="TPR"/>
    <property type="match status" value="2"/>
</dbReference>
<dbReference type="STRING" id="1093900.A0A507AM66"/>
<comment type="function">
    <text evidence="4">Part of the endoplasmic reticulum membrane protein complex (EMC) that enables the energy-independent insertion into endoplasmic reticulum membranes of newly synthesized membrane proteins.</text>
</comment>
<accession>A0A507AM66</accession>
<comment type="subcellular location">
    <subcellularLocation>
        <location evidence="4">Endoplasmic reticulum membrane</location>
        <topology evidence="4">Peripheral membrane protein</topology>
        <orientation evidence="4">Cytoplasmic side</orientation>
    </subcellularLocation>
</comment>
<evidence type="ECO:0000313" key="7">
    <source>
        <dbReference type="Proteomes" id="UP000319257"/>
    </source>
</evidence>
<dbReference type="OrthoDB" id="124397at2759"/>
<evidence type="ECO:0000259" key="5">
    <source>
        <dbReference type="Pfam" id="PF22890"/>
    </source>
</evidence>
<dbReference type="FunFam" id="1.25.40.10:FF:001208">
    <property type="entry name" value="Tetratricopeptide repeat domain-containing protein"/>
    <property type="match status" value="1"/>
</dbReference>
<dbReference type="FunCoup" id="A0A507AM66">
    <property type="interactions" value="161"/>
</dbReference>
<keyword evidence="4" id="KW-0472">Membrane</keyword>
<dbReference type="SUPFAM" id="SSF48452">
    <property type="entry name" value="TPR-like"/>
    <property type="match status" value="1"/>
</dbReference>
<dbReference type="GeneID" id="41977232"/>
<dbReference type="Proteomes" id="UP000319257">
    <property type="component" value="Unassembled WGS sequence"/>
</dbReference>
<dbReference type="InterPro" id="IPR019734">
    <property type="entry name" value="TPR_rpt"/>
</dbReference>
<dbReference type="EMBL" id="SKBQ01000074">
    <property type="protein sequence ID" value="TPX08723.1"/>
    <property type="molecule type" value="Genomic_DNA"/>
</dbReference>
<keyword evidence="1" id="KW-0677">Repeat</keyword>
<comment type="caution">
    <text evidence="6">The sequence shown here is derived from an EMBL/GenBank/DDBJ whole genome shotgun (WGS) entry which is preliminary data.</text>
</comment>
<reference evidence="6 7" key="1">
    <citation type="submission" date="2019-06" db="EMBL/GenBank/DDBJ databases">
        <title>Draft genome sequence of the filamentous fungus Phialemoniopsis curvata isolated from diesel fuel.</title>
        <authorList>
            <person name="Varaljay V.A."/>
            <person name="Lyon W.J."/>
            <person name="Crouch A.L."/>
            <person name="Drake C.E."/>
            <person name="Hollomon J.M."/>
            <person name="Nadeau L.J."/>
            <person name="Nunn H.S."/>
            <person name="Stevenson B.S."/>
            <person name="Bojanowski C.L."/>
            <person name="Crookes-Goodson W.J."/>
        </authorList>
    </citation>
    <scope>NUCLEOTIDE SEQUENCE [LARGE SCALE GENOMIC DNA]</scope>
    <source>
        <strain evidence="6 7">D216</strain>
    </source>
</reference>
<dbReference type="Pfam" id="PF22890">
    <property type="entry name" value="TPR_EMC2"/>
    <property type="match status" value="1"/>
</dbReference>
<feature type="domain" description="EMC2 TPR-like" evidence="5">
    <location>
        <begin position="111"/>
        <end position="212"/>
    </location>
</feature>
<name>A0A507AM66_9PEZI</name>
<protein>
    <recommendedName>
        <fullName evidence="4">ER membrane protein complex subunit 2</fullName>
    </recommendedName>
</protein>
<dbReference type="InterPro" id="IPR039856">
    <property type="entry name" value="EMC2-like"/>
</dbReference>
<sequence length="326" mass="36121">MAPSLFQPPSHLSPAEALQLSQQAPSVLKSSPSSISSSPFVSLFSAPESGELWVKYENLLLSCLRTGDETSAHACLERLANRFGDDNEKIMGLKGLLKEAAAENPSQLEKVLQEYDAILKENDTNIPITKRRIALLRSLGRTADAVTACIALLDFSPTDAEAWSELSDLYFSQGMYAQAIYALEEVLVLTPNAWNIHARLGELEYMAATAPGATENGTLRYLVEAMKRFSRSIELCDDYLRGYYGLKLVTSRLLKEPSKSARQLDADDFAVPDTATIQRLSELATKKLSEIVRRNTAQEPRWRGYEQSEVSAARELLARETADVVR</sequence>
<dbReference type="InParanoid" id="A0A507AM66"/>
<keyword evidence="2 3" id="KW-0802">TPR repeat</keyword>
<dbReference type="AlphaFoldDB" id="A0A507AM66"/>
<evidence type="ECO:0000256" key="3">
    <source>
        <dbReference type="PROSITE-ProRule" id="PRU00339"/>
    </source>
</evidence>
<dbReference type="Gene3D" id="1.25.40.10">
    <property type="entry name" value="Tetratricopeptide repeat domain"/>
    <property type="match status" value="1"/>
</dbReference>
<keyword evidence="4" id="KW-0256">Endoplasmic reticulum</keyword>
<evidence type="ECO:0000313" key="6">
    <source>
        <dbReference type="EMBL" id="TPX08723.1"/>
    </source>
</evidence>
<dbReference type="InterPro" id="IPR055217">
    <property type="entry name" value="TPR_EMC2"/>
</dbReference>
<organism evidence="6 7">
    <name type="scientific">Thyridium curvatum</name>
    <dbReference type="NCBI Taxonomy" id="1093900"/>
    <lineage>
        <taxon>Eukaryota</taxon>
        <taxon>Fungi</taxon>
        <taxon>Dikarya</taxon>
        <taxon>Ascomycota</taxon>
        <taxon>Pezizomycotina</taxon>
        <taxon>Sordariomycetes</taxon>
        <taxon>Sordariomycetidae</taxon>
        <taxon>Thyridiales</taxon>
        <taxon>Thyridiaceae</taxon>
        <taxon>Thyridium</taxon>
    </lineage>
</organism>
<evidence type="ECO:0000256" key="1">
    <source>
        <dbReference type="ARBA" id="ARBA00022737"/>
    </source>
</evidence>
<dbReference type="RefSeq" id="XP_030990434.1">
    <property type="nucleotide sequence ID" value="XM_031144787.1"/>
</dbReference>
<comment type="subunit">
    <text evidence="4">Component of the ER membrane protein complex (EMC).</text>
</comment>
<dbReference type="GO" id="GO:0072546">
    <property type="term" value="C:EMC complex"/>
    <property type="evidence" value="ECO:0007669"/>
    <property type="project" value="UniProtKB-UniRule"/>
</dbReference>
<evidence type="ECO:0000256" key="2">
    <source>
        <dbReference type="ARBA" id="ARBA00022803"/>
    </source>
</evidence>
<dbReference type="PROSITE" id="PS50005">
    <property type="entry name" value="TPR"/>
    <property type="match status" value="1"/>
</dbReference>
<evidence type="ECO:0000256" key="4">
    <source>
        <dbReference type="RuleBase" id="RU367091"/>
    </source>
</evidence>
<gene>
    <name evidence="6" type="ORF">E0L32_009785</name>
</gene>
<keyword evidence="7" id="KW-1185">Reference proteome</keyword>
<proteinExistence type="inferred from homology"/>
<comment type="similarity">
    <text evidence="4">Belongs to the EMC2 family.</text>
</comment>
<dbReference type="InterPro" id="IPR011990">
    <property type="entry name" value="TPR-like_helical_dom_sf"/>
</dbReference>
<feature type="repeat" description="TPR" evidence="3">
    <location>
        <begin position="160"/>
        <end position="193"/>
    </location>
</feature>
<dbReference type="PANTHER" id="PTHR12760">
    <property type="entry name" value="TETRATRICOPEPTIDE REPEAT PROTEIN"/>
    <property type="match status" value="1"/>
</dbReference>